<dbReference type="GO" id="GO:0004478">
    <property type="term" value="F:methionine adenosyltransferase activity"/>
    <property type="evidence" value="ECO:0007669"/>
    <property type="project" value="UniProtKB-EC"/>
</dbReference>
<comment type="cofactor">
    <cofactor evidence="10">
        <name>Mg(2+)</name>
        <dbReference type="ChEBI" id="CHEBI:18420"/>
    </cofactor>
    <text evidence="10">Binds 2 divalent ions per subunit.</text>
</comment>
<keyword evidence="4 10" id="KW-0808">Transferase</keyword>
<dbReference type="NCBIfam" id="TIGR01034">
    <property type="entry name" value="metK"/>
    <property type="match status" value="1"/>
</dbReference>
<feature type="binding site" evidence="10">
    <location>
        <position position="282"/>
    </location>
    <ligand>
        <name>ATP</name>
        <dbReference type="ChEBI" id="CHEBI:30616"/>
        <note>ligand shared between two neighboring subunits</note>
    </ligand>
</feature>
<protein>
    <recommendedName>
        <fullName evidence="10">S-adenosylmethionine synthase</fullName>
        <shortName evidence="10">AdoMet synthase</shortName>
        <ecNumber evidence="10">2.5.1.6</ecNumber>
    </recommendedName>
    <alternativeName>
        <fullName evidence="10">MAT</fullName>
    </alternativeName>
    <alternativeName>
        <fullName evidence="10">Methionine adenosyltransferase</fullName>
    </alternativeName>
</protein>
<evidence type="ECO:0000256" key="11">
    <source>
        <dbReference type="RuleBase" id="RU000542"/>
    </source>
</evidence>
<dbReference type="CDD" id="cd18079">
    <property type="entry name" value="S-AdoMet_synt"/>
    <property type="match status" value="1"/>
</dbReference>
<dbReference type="InterPro" id="IPR022630">
    <property type="entry name" value="S-AdoMet_synt_C"/>
</dbReference>
<feature type="region of interest" description="Flexible loop" evidence="10">
    <location>
        <begin position="104"/>
        <end position="114"/>
    </location>
</feature>
<keyword evidence="8 10" id="KW-0460">Magnesium</keyword>
<evidence type="ECO:0000313" key="17">
    <source>
        <dbReference type="Proteomes" id="UP001553031"/>
    </source>
</evidence>
<comment type="catalytic activity">
    <reaction evidence="10">
        <text>L-methionine + ATP + H2O = S-adenosyl-L-methionine + phosphate + diphosphate</text>
        <dbReference type="Rhea" id="RHEA:21080"/>
        <dbReference type="ChEBI" id="CHEBI:15377"/>
        <dbReference type="ChEBI" id="CHEBI:30616"/>
        <dbReference type="ChEBI" id="CHEBI:33019"/>
        <dbReference type="ChEBI" id="CHEBI:43474"/>
        <dbReference type="ChEBI" id="CHEBI:57844"/>
        <dbReference type="ChEBI" id="CHEBI:59789"/>
        <dbReference type="EC" id="2.5.1.6"/>
    </reaction>
</comment>
<evidence type="ECO:0000256" key="6">
    <source>
        <dbReference type="ARBA" id="ARBA00022741"/>
    </source>
</evidence>
<dbReference type="PIRSF" id="PIRSF000497">
    <property type="entry name" value="MAT"/>
    <property type="match status" value="1"/>
</dbReference>
<comment type="caution">
    <text evidence="16">The sequence shown here is derived from an EMBL/GenBank/DDBJ whole genome shotgun (WGS) entry which is preliminary data.</text>
</comment>
<feature type="binding site" evidence="10">
    <location>
        <position position="255"/>
    </location>
    <ligand>
        <name>L-methionine</name>
        <dbReference type="ChEBI" id="CHEBI:57844"/>
        <note>ligand shared between two neighboring subunits</note>
    </ligand>
</feature>
<dbReference type="InterPro" id="IPR022631">
    <property type="entry name" value="ADOMET_SYNTHASE_CS"/>
</dbReference>
<feature type="binding site" description="in other chain" evidence="10">
    <location>
        <position position="286"/>
    </location>
    <ligand>
        <name>L-methionine</name>
        <dbReference type="ChEBI" id="CHEBI:57844"/>
        <note>ligand shared between two neighboring subunits</note>
    </ligand>
</feature>
<evidence type="ECO:0000313" key="16">
    <source>
        <dbReference type="EMBL" id="MEV8157030.1"/>
    </source>
</evidence>
<feature type="binding site" description="in other chain" evidence="10">
    <location>
        <begin position="179"/>
        <end position="181"/>
    </location>
    <ligand>
        <name>ATP</name>
        <dbReference type="ChEBI" id="CHEBI:30616"/>
        <note>ligand shared between two neighboring subunits</note>
    </ligand>
</feature>
<reference evidence="16 17" key="1">
    <citation type="submission" date="2024-06" db="EMBL/GenBank/DDBJ databases">
        <title>The Natural Products Discovery Center: Release of the First 8490 Sequenced Strains for Exploring Actinobacteria Biosynthetic Diversity.</title>
        <authorList>
            <person name="Kalkreuter E."/>
            <person name="Kautsar S.A."/>
            <person name="Yang D."/>
            <person name="Bader C.D."/>
            <person name="Teijaro C.N."/>
            <person name="Fluegel L."/>
            <person name="Davis C.M."/>
            <person name="Simpson J.R."/>
            <person name="Lauterbach L."/>
            <person name="Steele A.D."/>
            <person name="Gui C."/>
            <person name="Meng S."/>
            <person name="Li G."/>
            <person name="Viehrig K."/>
            <person name="Ye F."/>
            <person name="Su P."/>
            <person name="Kiefer A.F."/>
            <person name="Nichols A."/>
            <person name="Cepeda A.J."/>
            <person name="Yan W."/>
            <person name="Fan B."/>
            <person name="Jiang Y."/>
            <person name="Adhikari A."/>
            <person name="Zheng C.-J."/>
            <person name="Schuster L."/>
            <person name="Cowan T.M."/>
            <person name="Smanski M.J."/>
            <person name="Chevrette M.G."/>
            <person name="De Carvalho L.P.S."/>
            <person name="Shen B."/>
        </authorList>
    </citation>
    <scope>NUCLEOTIDE SEQUENCE [LARGE SCALE GENOMIC DNA]</scope>
    <source>
        <strain evidence="16 17">NPDC079179</strain>
    </source>
</reference>
<proteinExistence type="inferred from homology"/>
<dbReference type="InterPro" id="IPR002133">
    <property type="entry name" value="S-AdoMet_synthetase"/>
</dbReference>
<feature type="domain" description="S-adenosylmethionine synthetase N-terminal" evidence="13">
    <location>
        <begin position="10"/>
        <end position="105"/>
    </location>
</feature>
<keyword evidence="6 10" id="KW-0547">Nucleotide-binding</keyword>
<comment type="similarity">
    <text evidence="2 10 12">Belongs to the AdoMet synthase family.</text>
</comment>
<comment type="caution">
    <text evidence="10">Lacks conserved residue(s) required for the propagation of feature annotation.</text>
</comment>
<dbReference type="Gene3D" id="3.30.300.10">
    <property type="match status" value="3"/>
</dbReference>
<keyword evidence="7 10" id="KW-0067">ATP-binding</keyword>
<evidence type="ECO:0000256" key="4">
    <source>
        <dbReference type="ARBA" id="ARBA00022679"/>
    </source>
</evidence>
<dbReference type="Pfam" id="PF02772">
    <property type="entry name" value="S-AdoMet_synt_M"/>
    <property type="match status" value="1"/>
</dbReference>
<keyword evidence="9 10" id="KW-0630">Potassium</keyword>
<feature type="binding site" description="in other chain" evidence="10">
    <location>
        <position position="61"/>
    </location>
    <ligand>
        <name>L-methionine</name>
        <dbReference type="ChEBI" id="CHEBI:57844"/>
        <note>ligand shared between two neighboring subunits</note>
    </ligand>
</feature>
<evidence type="ECO:0000256" key="3">
    <source>
        <dbReference type="ARBA" id="ARBA00022563"/>
    </source>
</evidence>
<dbReference type="Pfam" id="PF02773">
    <property type="entry name" value="S-AdoMet_synt_C"/>
    <property type="match status" value="1"/>
</dbReference>
<dbReference type="HAMAP" id="MF_00086">
    <property type="entry name" value="S_AdoMet_synth1"/>
    <property type="match status" value="1"/>
</dbReference>
<accession>A0ABV3K9F4</accession>
<dbReference type="InterPro" id="IPR022628">
    <property type="entry name" value="S-AdoMet_synt_N"/>
</dbReference>
<keyword evidence="5 10" id="KW-0479">Metal-binding</keyword>
<feature type="domain" description="S-adenosylmethionine synthetase central" evidence="14">
    <location>
        <begin position="130"/>
        <end position="247"/>
    </location>
</feature>
<evidence type="ECO:0000259" key="14">
    <source>
        <dbReference type="Pfam" id="PF02772"/>
    </source>
</evidence>
<feature type="binding site" description="in other chain" evidence="10">
    <location>
        <position position="20"/>
    </location>
    <ligand>
        <name>ATP</name>
        <dbReference type="ChEBI" id="CHEBI:30616"/>
        <note>ligand shared between two neighboring subunits</note>
    </ligand>
</feature>
<dbReference type="InterPro" id="IPR022636">
    <property type="entry name" value="S-AdoMet_synthetase_sfam"/>
</dbReference>
<dbReference type="SUPFAM" id="SSF55973">
    <property type="entry name" value="S-adenosylmethionine synthetase"/>
    <property type="match status" value="3"/>
</dbReference>
<dbReference type="PANTHER" id="PTHR11964">
    <property type="entry name" value="S-ADENOSYLMETHIONINE SYNTHETASE"/>
    <property type="match status" value="1"/>
</dbReference>
<evidence type="ECO:0000256" key="7">
    <source>
        <dbReference type="ARBA" id="ARBA00022840"/>
    </source>
</evidence>
<keyword evidence="3 10" id="KW-0554">One-carbon metabolism</keyword>
<dbReference type="Proteomes" id="UP001553031">
    <property type="component" value="Unassembled WGS sequence"/>
</dbReference>
<evidence type="ECO:0000259" key="13">
    <source>
        <dbReference type="Pfam" id="PF00438"/>
    </source>
</evidence>
<dbReference type="Pfam" id="PF00438">
    <property type="entry name" value="S-AdoMet_synt_N"/>
    <property type="match status" value="1"/>
</dbReference>
<feature type="binding site" description="in other chain" evidence="10">
    <location>
        <position position="104"/>
    </location>
    <ligand>
        <name>L-methionine</name>
        <dbReference type="ChEBI" id="CHEBI:57844"/>
        <note>ligand shared between two neighboring subunits</note>
    </ligand>
</feature>
<feature type="binding site" evidence="10">
    <location>
        <position position="22"/>
    </location>
    <ligand>
        <name>Mg(2+)</name>
        <dbReference type="ChEBI" id="CHEBI:18420"/>
    </ligand>
</feature>
<feature type="binding site" evidence="10">
    <location>
        <position position="255"/>
    </location>
    <ligand>
        <name>ATP</name>
        <dbReference type="ChEBI" id="CHEBI:30616"/>
        <note>ligand shared between two neighboring subunits</note>
    </ligand>
</feature>
<comment type="subcellular location">
    <subcellularLocation>
        <location evidence="10 11">Cytoplasm</location>
    </subcellularLocation>
</comment>
<feature type="binding site" description="in other chain" evidence="10">
    <location>
        <begin position="261"/>
        <end position="262"/>
    </location>
    <ligand>
        <name>ATP</name>
        <dbReference type="ChEBI" id="CHEBI:30616"/>
        <note>ligand shared between two neighboring subunits</note>
    </ligand>
</feature>
<dbReference type="EMBL" id="JBFBLL010000001">
    <property type="protein sequence ID" value="MEV8157030.1"/>
    <property type="molecule type" value="Genomic_DNA"/>
</dbReference>
<gene>
    <name evidence="10 16" type="primary">metK</name>
    <name evidence="16" type="ORF">AB0O96_02305</name>
</gene>
<evidence type="ECO:0000256" key="12">
    <source>
        <dbReference type="RuleBase" id="RU004462"/>
    </source>
</evidence>
<evidence type="ECO:0000259" key="15">
    <source>
        <dbReference type="Pfam" id="PF02773"/>
    </source>
</evidence>
<feature type="binding site" evidence="10">
    <location>
        <position position="48"/>
    </location>
    <ligand>
        <name>K(+)</name>
        <dbReference type="ChEBI" id="CHEBI:29103"/>
    </ligand>
</feature>
<comment type="function">
    <text evidence="10">Catalyzes the formation of S-adenosylmethionine (AdoMet) from methionine and ATP. The overall synthetic reaction is composed of two sequential steps, AdoMet formation and the subsequent tripolyphosphate hydrolysis which occurs prior to release of AdoMet from the enzyme.</text>
</comment>
<evidence type="ECO:0000256" key="9">
    <source>
        <dbReference type="ARBA" id="ARBA00022958"/>
    </source>
</evidence>
<dbReference type="PROSITE" id="PS00377">
    <property type="entry name" value="ADOMET_SYNTHASE_2"/>
    <property type="match status" value="1"/>
</dbReference>
<evidence type="ECO:0000256" key="8">
    <source>
        <dbReference type="ARBA" id="ARBA00022842"/>
    </source>
</evidence>
<name>A0ABV3K9F4_9MICC</name>
<evidence type="ECO:0000256" key="1">
    <source>
        <dbReference type="ARBA" id="ARBA00005224"/>
    </source>
</evidence>
<dbReference type="PROSITE" id="PS00376">
    <property type="entry name" value="ADOMET_SYNTHASE_1"/>
    <property type="match status" value="1"/>
</dbReference>
<organism evidence="16 17">
    <name type="scientific">Kocuria salsicia</name>
    <dbReference type="NCBI Taxonomy" id="664639"/>
    <lineage>
        <taxon>Bacteria</taxon>
        <taxon>Bacillati</taxon>
        <taxon>Actinomycetota</taxon>
        <taxon>Actinomycetes</taxon>
        <taxon>Micrococcales</taxon>
        <taxon>Micrococcaceae</taxon>
        <taxon>Kocuria</taxon>
    </lineage>
</organism>
<evidence type="ECO:0000256" key="5">
    <source>
        <dbReference type="ARBA" id="ARBA00022723"/>
    </source>
</evidence>
<keyword evidence="10" id="KW-0963">Cytoplasm</keyword>
<evidence type="ECO:0000256" key="10">
    <source>
        <dbReference type="HAMAP-Rule" id="MF_00086"/>
    </source>
</evidence>
<feature type="domain" description="S-adenosylmethionine synthetase C-terminal" evidence="15">
    <location>
        <begin position="250"/>
        <end position="388"/>
    </location>
</feature>
<feature type="binding site" evidence="10">
    <location>
        <position position="278"/>
    </location>
    <ligand>
        <name>ATP</name>
        <dbReference type="ChEBI" id="CHEBI:30616"/>
        <note>ligand shared between two neighboring subunits</note>
    </ligand>
</feature>
<dbReference type="RefSeq" id="WP_363783687.1">
    <property type="nucleotide sequence ID" value="NZ_JBFBLL010000001.1"/>
</dbReference>
<comment type="cofactor">
    <cofactor evidence="10">
        <name>K(+)</name>
        <dbReference type="ChEBI" id="CHEBI:29103"/>
    </cofactor>
    <text evidence="10">Binds 1 potassium ion per subunit.</text>
</comment>
<dbReference type="EC" id="2.5.1.6" evidence="10"/>
<sequence length="401" mass="43019">MTASSEHLRIFTSESVTEGHPDKICDQISDTILDALLTEDPESSVAVETMVTTGLVHVAGEVKTDAYVDIPHIVRKTLLDIGYNSSVHGFDGEFCGVSISVGEQSNEIYEGVFTSLEERTGTAKDPRDAQGAGDQGIMFGYASDETNALMPAPILLAHRLSEQLTRVRKTAVLPGLRPDGKTQVTLGYDGHTPVSVDTVVVSSQHVENYDLEQLTSDITSSVVNPVLEESGLDLSGARIIVNPAGNFVRGGPVGDAGLTGRKIIVDTYGGMSRHGGGAFSGKDPSKVDRSAAYAMRWVAKNVVAAGLARRAEVQVAYAIGQAHPVGLYVETFGTETMDPVRIEKAITGVFDLRPLAIIEDLDLKRPIYAKTAAHGHFGRNDPDFTWERTDRVQELRSAAGL</sequence>
<dbReference type="InterPro" id="IPR022629">
    <property type="entry name" value="S-AdoMet_synt_central"/>
</dbReference>
<comment type="subunit">
    <text evidence="10">Homotetramer; dimer of dimers.</text>
</comment>
<comment type="pathway">
    <text evidence="1 10">Amino-acid biosynthesis; S-adenosyl-L-methionine biosynthesis; S-adenosyl-L-methionine from L-methionine: step 1/1.</text>
</comment>
<evidence type="ECO:0000256" key="2">
    <source>
        <dbReference type="ARBA" id="ARBA00009685"/>
    </source>
</evidence>
<keyword evidence="17" id="KW-1185">Reference proteome</keyword>